<keyword evidence="4 8" id="KW-1003">Cell membrane</keyword>
<comment type="subcellular location">
    <subcellularLocation>
        <location evidence="1 8">Cell membrane</location>
        <topology evidence="1 8">Multi-pass membrane protein</topology>
    </subcellularLocation>
</comment>
<dbReference type="PANTHER" id="PTHR30269">
    <property type="entry name" value="TRANSMEMBRANE PROTEIN YFCA"/>
    <property type="match status" value="1"/>
</dbReference>
<feature type="transmembrane region" description="Helical" evidence="8">
    <location>
        <begin position="231"/>
        <end position="249"/>
    </location>
</feature>
<accession>A0A840BUE8</accession>
<evidence type="ECO:0000256" key="8">
    <source>
        <dbReference type="RuleBase" id="RU363041"/>
    </source>
</evidence>
<dbReference type="InterPro" id="IPR002781">
    <property type="entry name" value="TM_pro_TauE-like"/>
</dbReference>
<feature type="transmembrane region" description="Helical" evidence="8">
    <location>
        <begin position="158"/>
        <end position="177"/>
    </location>
</feature>
<dbReference type="Proteomes" id="UP000577362">
    <property type="component" value="Unassembled WGS sequence"/>
</dbReference>
<comment type="similarity">
    <text evidence="2 8">Belongs to the 4-toluene sulfonate uptake permease (TSUP) (TC 2.A.102) family.</text>
</comment>
<evidence type="ECO:0000313" key="9">
    <source>
        <dbReference type="EMBL" id="MBB4017081.1"/>
    </source>
</evidence>
<evidence type="ECO:0000256" key="7">
    <source>
        <dbReference type="ARBA" id="ARBA00023136"/>
    </source>
</evidence>
<organism evidence="9 10">
    <name type="scientific">Chelatococcus caeni</name>
    <dbReference type="NCBI Taxonomy" id="1348468"/>
    <lineage>
        <taxon>Bacteria</taxon>
        <taxon>Pseudomonadati</taxon>
        <taxon>Pseudomonadota</taxon>
        <taxon>Alphaproteobacteria</taxon>
        <taxon>Hyphomicrobiales</taxon>
        <taxon>Chelatococcaceae</taxon>
        <taxon>Chelatococcus</taxon>
    </lineage>
</organism>
<dbReference type="AlphaFoldDB" id="A0A840BUE8"/>
<dbReference type="EMBL" id="JACIEN010000002">
    <property type="protein sequence ID" value="MBB4017081.1"/>
    <property type="molecule type" value="Genomic_DNA"/>
</dbReference>
<protein>
    <recommendedName>
        <fullName evidence="8">Probable membrane transporter protein</fullName>
    </recommendedName>
</protein>
<name>A0A840BUE8_9HYPH</name>
<evidence type="ECO:0000256" key="2">
    <source>
        <dbReference type="ARBA" id="ARBA00009142"/>
    </source>
</evidence>
<feature type="transmembrane region" description="Helical" evidence="8">
    <location>
        <begin position="74"/>
        <end position="94"/>
    </location>
</feature>
<dbReference type="GO" id="GO:0005886">
    <property type="term" value="C:plasma membrane"/>
    <property type="evidence" value="ECO:0007669"/>
    <property type="project" value="UniProtKB-SubCell"/>
</dbReference>
<keyword evidence="5 8" id="KW-0812">Transmembrane</keyword>
<evidence type="ECO:0000313" key="10">
    <source>
        <dbReference type="Proteomes" id="UP000577362"/>
    </source>
</evidence>
<evidence type="ECO:0000256" key="6">
    <source>
        <dbReference type="ARBA" id="ARBA00022989"/>
    </source>
</evidence>
<evidence type="ECO:0000256" key="3">
    <source>
        <dbReference type="ARBA" id="ARBA00022448"/>
    </source>
</evidence>
<feature type="transmembrane region" description="Helical" evidence="8">
    <location>
        <begin position="132"/>
        <end position="152"/>
    </location>
</feature>
<dbReference type="Pfam" id="PF01925">
    <property type="entry name" value="TauE"/>
    <property type="match status" value="1"/>
</dbReference>
<sequence>MAGLELDIVALLALVAVVAGFVDAIAGGGGMITVPALMLAGLDPVTAVATNKLQGTFGVAVATHRFARAGMIDWRGAAPLAVVAGIAAVIGALAVKVLPVALVAAAMPILLIAIAVYFAFSRKVRDEDARARIGRLAFTLAIVAPVGFYDGLLGPGAGSFYMLGFVTLLGFGVVRATAHTKLLNFASNLGGLVLFAATGAVLWPLGLAMAAGQLVGARLGAGLALRHGARLIRPLIVAVCCLMALRLLLDGANPLGQWLRGLLP</sequence>
<comment type="caution">
    <text evidence="9">The sequence shown here is derived from an EMBL/GenBank/DDBJ whole genome shotgun (WGS) entry which is preliminary data.</text>
</comment>
<dbReference type="RefSeq" id="WP_183316558.1">
    <property type="nucleotide sequence ID" value="NZ_JACIEN010000002.1"/>
</dbReference>
<proteinExistence type="inferred from homology"/>
<keyword evidence="3" id="KW-0813">Transport</keyword>
<feature type="transmembrane region" description="Helical" evidence="8">
    <location>
        <begin position="189"/>
        <end position="211"/>
    </location>
</feature>
<dbReference type="PANTHER" id="PTHR30269:SF0">
    <property type="entry name" value="MEMBRANE TRANSPORTER PROTEIN YFCA-RELATED"/>
    <property type="match status" value="1"/>
</dbReference>
<reference evidence="9 10" key="1">
    <citation type="submission" date="2020-08" db="EMBL/GenBank/DDBJ databases">
        <title>Genomic Encyclopedia of Type Strains, Phase IV (KMG-IV): sequencing the most valuable type-strain genomes for metagenomic binning, comparative biology and taxonomic classification.</title>
        <authorList>
            <person name="Goeker M."/>
        </authorList>
    </citation>
    <scope>NUCLEOTIDE SEQUENCE [LARGE SCALE GENOMIC DNA]</scope>
    <source>
        <strain evidence="9 10">DSM 103737</strain>
    </source>
</reference>
<evidence type="ECO:0000256" key="5">
    <source>
        <dbReference type="ARBA" id="ARBA00022692"/>
    </source>
</evidence>
<dbReference type="InterPro" id="IPR052017">
    <property type="entry name" value="TSUP"/>
</dbReference>
<keyword evidence="7 8" id="KW-0472">Membrane</keyword>
<evidence type="ECO:0000256" key="4">
    <source>
        <dbReference type="ARBA" id="ARBA00022475"/>
    </source>
</evidence>
<keyword evidence="6 8" id="KW-1133">Transmembrane helix</keyword>
<gene>
    <name evidence="9" type="ORF">GGR16_002110</name>
</gene>
<feature type="transmembrane region" description="Helical" evidence="8">
    <location>
        <begin position="100"/>
        <end position="120"/>
    </location>
</feature>
<evidence type="ECO:0000256" key="1">
    <source>
        <dbReference type="ARBA" id="ARBA00004651"/>
    </source>
</evidence>
<keyword evidence="10" id="KW-1185">Reference proteome</keyword>